<gene>
    <name evidence="3" type="ORF">MNEG_7167</name>
</gene>
<evidence type="ECO:0000259" key="2">
    <source>
        <dbReference type="PROSITE" id="PS51746"/>
    </source>
</evidence>
<dbReference type="InterPro" id="IPR001932">
    <property type="entry name" value="PPM-type_phosphatase-like_dom"/>
</dbReference>
<protein>
    <recommendedName>
        <fullName evidence="2">PPM-type phosphatase domain-containing protein</fullName>
    </recommendedName>
</protein>
<dbReference type="AlphaFoldDB" id="A0A0D2JNR6"/>
<name>A0A0D2JNR6_9CHLO</name>
<feature type="domain" description="PPM-type phosphatase" evidence="2">
    <location>
        <begin position="42"/>
        <end position="395"/>
    </location>
</feature>
<evidence type="ECO:0000313" key="3">
    <source>
        <dbReference type="EMBL" id="KIZ00793.1"/>
    </source>
</evidence>
<evidence type="ECO:0000313" key="4">
    <source>
        <dbReference type="Proteomes" id="UP000054498"/>
    </source>
</evidence>
<feature type="compositionally biased region" description="Low complexity" evidence="1">
    <location>
        <begin position="187"/>
        <end position="207"/>
    </location>
</feature>
<organism evidence="3 4">
    <name type="scientific">Monoraphidium neglectum</name>
    <dbReference type="NCBI Taxonomy" id="145388"/>
    <lineage>
        <taxon>Eukaryota</taxon>
        <taxon>Viridiplantae</taxon>
        <taxon>Chlorophyta</taxon>
        <taxon>core chlorophytes</taxon>
        <taxon>Chlorophyceae</taxon>
        <taxon>CS clade</taxon>
        <taxon>Sphaeropleales</taxon>
        <taxon>Selenastraceae</taxon>
        <taxon>Monoraphidium</taxon>
    </lineage>
</organism>
<dbReference type="PROSITE" id="PS51746">
    <property type="entry name" value="PPM_2"/>
    <property type="match status" value="1"/>
</dbReference>
<dbReference type="KEGG" id="mng:MNEG_7167"/>
<dbReference type="OrthoDB" id="546563at2759"/>
<feature type="region of interest" description="Disordered" evidence="1">
    <location>
        <begin position="179"/>
        <end position="218"/>
    </location>
</feature>
<dbReference type="RefSeq" id="XP_013899812.1">
    <property type="nucleotide sequence ID" value="XM_014044358.1"/>
</dbReference>
<evidence type="ECO:0000256" key="1">
    <source>
        <dbReference type="SAM" id="MobiDB-lite"/>
    </source>
</evidence>
<proteinExistence type="predicted"/>
<dbReference type="EMBL" id="KK101464">
    <property type="protein sequence ID" value="KIZ00793.1"/>
    <property type="molecule type" value="Genomic_DNA"/>
</dbReference>
<dbReference type="InterPro" id="IPR036457">
    <property type="entry name" value="PPM-type-like_dom_sf"/>
</dbReference>
<sequence length="445" mass="46532">MGCCQSLPSVTVDVPRDVSTTDRQIFRQQSFIDGCKLLPFTAACPASYPYEWQTLIASGPGYLFVAAFEGVNGAAAARHCRDNAHRKLQAALRGGLDPEAALWAMWGELDSSFLAGREPDVVKASVGATGVAVYLDTRSGLCYSSRLGSPGSFLARSRGAFSSVRVEVVPLATTDPQSATYSEMVRRQQAAARGAAPRGPDQQPQQQRARREQGQDEAAAWQAYALPDELQPGSAGRAVPTQVVGCGYGKSARLLAVWIKERRAARGPGAVPDALPQVPFLSSDCEVTVERLSPSDEMLVLPSRALGQLVSPQEAALAAHTFGATQLAALREAFVQEAGPDGAAHAPGAVPSDARLREGNVASAVVHRAVEKAVAAHNRAYRRQLDAAVLKALPLAIDLPSLAPAGGAAGATPVLPAWCSSGGLSKGDVLGGDLGLLLVCLDWPG</sequence>
<accession>A0A0D2JNR6</accession>
<keyword evidence="4" id="KW-1185">Reference proteome</keyword>
<reference evidence="3 4" key="1">
    <citation type="journal article" date="2013" name="BMC Genomics">
        <title>Reconstruction of the lipid metabolism for the microalga Monoraphidium neglectum from its genome sequence reveals characteristics suitable for biofuel production.</title>
        <authorList>
            <person name="Bogen C."/>
            <person name="Al-Dilaimi A."/>
            <person name="Albersmeier A."/>
            <person name="Wichmann J."/>
            <person name="Grundmann M."/>
            <person name="Rupp O."/>
            <person name="Lauersen K.J."/>
            <person name="Blifernez-Klassen O."/>
            <person name="Kalinowski J."/>
            <person name="Goesmann A."/>
            <person name="Mussgnug J.H."/>
            <person name="Kruse O."/>
        </authorList>
    </citation>
    <scope>NUCLEOTIDE SEQUENCE [LARGE SCALE GENOMIC DNA]</scope>
    <source>
        <strain evidence="3 4">SAG 48.87</strain>
    </source>
</reference>
<dbReference type="Proteomes" id="UP000054498">
    <property type="component" value="Unassembled WGS sequence"/>
</dbReference>
<dbReference type="SUPFAM" id="SSF81606">
    <property type="entry name" value="PP2C-like"/>
    <property type="match status" value="1"/>
</dbReference>
<dbReference type="Gene3D" id="3.60.40.10">
    <property type="entry name" value="PPM-type phosphatase domain"/>
    <property type="match status" value="1"/>
</dbReference>
<dbReference type="GeneID" id="25740043"/>